<dbReference type="PANTHER" id="PTHR33429">
    <property type="entry name" value="OS02G0708000 PROTEIN-RELATED"/>
    <property type="match status" value="1"/>
</dbReference>
<evidence type="ECO:0000313" key="3">
    <source>
        <dbReference type="Proteomes" id="UP000504603"/>
    </source>
</evidence>
<keyword evidence="2" id="KW-1133">Transmembrane helix</keyword>
<feature type="transmembrane region" description="Helical" evidence="2">
    <location>
        <begin position="28"/>
        <end position="48"/>
    </location>
</feature>
<dbReference type="AlphaFoldDB" id="A0A6J1C6U1"/>
<reference evidence="4" key="1">
    <citation type="submission" date="2025-08" db="UniProtKB">
        <authorList>
            <consortium name="RefSeq"/>
        </authorList>
    </citation>
    <scope>IDENTIFICATION</scope>
    <source>
        <strain evidence="4">OHB3-1</strain>
    </source>
</reference>
<evidence type="ECO:0000256" key="1">
    <source>
        <dbReference type="SAM" id="MobiDB-lite"/>
    </source>
</evidence>
<name>A0A6J1C6U1_MOMCH</name>
<dbReference type="Proteomes" id="UP000504603">
    <property type="component" value="Unplaced"/>
</dbReference>
<proteinExistence type="predicted"/>
<accession>A0A6J1C6U1</accession>
<dbReference type="GeneID" id="111008787"/>
<dbReference type="KEGG" id="mcha:111008787"/>
<dbReference type="RefSeq" id="XP_022137289.1">
    <property type="nucleotide sequence ID" value="XM_022281597.1"/>
</dbReference>
<keyword evidence="2" id="KW-0812">Transmembrane</keyword>
<protein>
    <submittedName>
        <fullName evidence="4">Uncharacterized protein LOC111008787</fullName>
    </submittedName>
</protein>
<feature type="compositionally biased region" description="Polar residues" evidence="1">
    <location>
        <begin position="1"/>
        <end position="17"/>
    </location>
</feature>
<sequence>MATASSSPLLPDQQQTPAGGGGQSSGSIGPFFAVISVLTLLSILSCFLGRICSRGSEETPLQSRNCLRSLKGQLQRRCVKDVEVGVKGIDLGDGAAATSMDRKFYKDCHLQNPSSS</sequence>
<gene>
    <name evidence="4" type="primary">LOC111008787</name>
</gene>
<evidence type="ECO:0000313" key="4">
    <source>
        <dbReference type="RefSeq" id="XP_022137289.1"/>
    </source>
</evidence>
<keyword evidence="3" id="KW-1185">Reference proteome</keyword>
<dbReference type="PANTHER" id="PTHR33429:SF23">
    <property type="entry name" value="OS02G0709350 PROTEIN"/>
    <property type="match status" value="1"/>
</dbReference>
<keyword evidence="2" id="KW-0472">Membrane</keyword>
<organism evidence="3 4">
    <name type="scientific">Momordica charantia</name>
    <name type="common">Bitter gourd</name>
    <name type="synonym">Balsam pear</name>
    <dbReference type="NCBI Taxonomy" id="3673"/>
    <lineage>
        <taxon>Eukaryota</taxon>
        <taxon>Viridiplantae</taxon>
        <taxon>Streptophyta</taxon>
        <taxon>Embryophyta</taxon>
        <taxon>Tracheophyta</taxon>
        <taxon>Spermatophyta</taxon>
        <taxon>Magnoliopsida</taxon>
        <taxon>eudicotyledons</taxon>
        <taxon>Gunneridae</taxon>
        <taxon>Pentapetalae</taxon>
        <taxon>rosids</taxon>
        <taxon>fabids</taxon>
        <taxon>Cucurbitales</taxon>
        <taxon>Cucurbitaceae</taxon>
        <taxon>Momordiceae</taxon>
        <taxon>Momordica</taxon>
    </lineage>
</organism>
<feature type="region of interest" description="Disordered" evidence="1">
    <location>
        <begin position="1"/>
        <end position="24"/>
    </location>
</feature>
<evidence type="ECO:0000256" key="2">
    <source>
        <dbReference type="SAM" id="Phobius"/>
    </source>
</evidence>